<dbReference type="PANTHER" id="PTHR43377">
    <property type="entry name" value="BILIVERDIN REDUCTASE A"/>
    <property type="match status" value="1"/>
</dbReference>
<evidence type="ECO:0000259" key="3">
    <source>
        <dbReference type="Pfam" id="PF02894"/>
    </source>
</evidence>
<dbReference type="AlphaFoldDB" id="C6LF53"/>
<organism evidence="4 5">
    <name type="scientific">Marvinbryantia formatexigens DSM 14469</name>
    <dbReference type="NCBI Taxonomy" id="478749"/>
    <lineage>
        <taxon>Bacteria</taxon>
        <taxon>Bacillati</taxon>
        <taxon>Bacillota</taxon>
        <taxon>Clostridia</taxon>
        <taxon>Lachnospirales</taxon>
        <taxon>Lachnospiraceae</taxon>
        <taxon>Marvinbryantia</taxon>
    </lineage>
</organism>
<protein>
    <submittedName>
        <fullName evidence="4">Oxidoreductase, NAD-binding domain protein</fullName>
    </submittedName>
</protein>
<evidence type="ECO:0000259" key="2">
    <source>
        <dbReference type="Pfam" id="PF01408"/>
    </source>
</evidence>
<dbReference type="InterPro" id="IPR036291">
    <property type="entry name" value="NAD(P)-bd_dom_sf"/>
</dbReference>
<dbReference type="InterPro" id="IPR004104">
    <property type="entry name" value="Gfo/Idh/MocA-like_OxRdtase_C"/>
</dbReference>
<dbReference type="Pfam" id="PF02894">
    <property type="entry name" value="GFO_IDH_MocA_C"/>
    <property type="match status" value="1"/>
</dbReference>
<proteinExistence type="inferred from homology"/>
<dbReference type="Gene3D" id="3.30.360.10">
    <property type="entry name" value="Dihydrodipicolinate Reductase, domain 2"/>
    <property type="match status" value="1"/>
</dbReference>
<dbReference type="SUPFAM" id="SSF55347">
    <property type="entry name" value="Glyceraldehyde-3-phosphate dehydrogenase-like, C-terminal domain"/>
    <property type="match status" value="1"/>
</dbReference>
<dbReference type="Proteomes" id="UP000005561">
    <property type="component" value="Unassembled WGS sequence"/>
</dbReference>
<feature type="domain" description="Gfo/Idh/MocA-like oxidoreductase N-terminal" evidence="2">
    <location>
        <begin position="42"/>
        <end position="157"/>
    </location>
</feature>
<keyword evidence="5" id="KW-1185">Reference proteome</keyword>
<gene>
    <name evidence="4" type="ORF">BRYFOR_07255</name>
</gene>
<reference evidence="4" key="1">
    <citation type="submission" date="2009-07" db="EMBL/GenBank/DDBJ databases">
        <authorList>
            <person name="Weinstock G."/>
            <person name="Sodergren E."/>
            <person name="Clifton S."/>
            <person name="Fulton L."/>
            <person name="Fulton B."/>
            <person name="Courtney L."/>
            <person name="Fronick C."/>
            <person name="Harrison M."/>
            <person name="Strong C."/>
            <person name="Farmer C."/>
            <person name="Delahaunty K."/>
            <person name="Markovic C."/>
            <person name="Hall O."/>
            <person name="Minx P."/>
            <person name="Tomlinson C."/>
            <person name="Mitreva M."/>
            <person name="Nelson J."/>
            <person name="Hou S."/>
            <person name="Wollam A."/>
            <person name="Pepin K.H."/>
            <person name="Johnson M."/>
            <person name="Bhonagiri V."/>
            <person name="Nash W.E."/>
            <person name="Warren W."/>
            <person name="Chinwalla A."/>
            <person name="Mardis E.R."/>
            <person name="Wilson R.K."/>
        </authorList>
    </citation>
    <scope>NUCLEOTIDE SEQUENCE [LARGE SCALE GENOMIC DNA]</scope>
    <source>
        <strain evidence="4">DSM 14469</strain>
    </source>
</reference>
<comment type="similarity">
    <text evidence="1">Belongs to the Gfo/Idh/MocA family.</text>
</comment>
<sequence length="413" mass="45890">MMLGFQGLTLTIELAHVGSDLLTLASKNINIERMRKIMQTIGYAVVGTGYFGAELGRIMAGQEGAKIVAVLDPENGRAIAEEYGCDLETDLDTLCAREDVDAVIVATPNYQHKEPVLAAARHGKNVFCEKPIALSYADCDEMVRACQEAGVIFMAGHVMNFFRSVHHAKQLINEGKIGKVLYCHSARNGWEEPQPSVSWKKVRAKSGGHLYHHIHELDCIQFIMGPAAQVTMTGGNVAHRGPQFGDEDDMLFLSLEFGNNTYAICEYGSAFRYPEHYVLIQGTKGAIRIDMCNVGMTVHTEEGDEHYLTHETKEEDDDRTRIYHSTQMDGAIMYGKPGKLPPMWLHSIMKKEMAYFNGLMHGEKPDDEFRDLLNGKAARAAIATADAATLSLRENRKVCVSEITEGCRRQTTI</sequence>
<dbReference type="SUPFAM" id="SSF51735">
    <property type="entry name" value="NAD(P)-binding Rossmann-fold domains"/>
    <property type="match status" value="1"/>
</dbReference>
<name>C6LF53_9FIRM</name>
<dbReference type="Gene3D" id="3.40.50.720">
    <property type="entry name" value="NAD(P)-binding Rossmann-like Domain"/>
    <property type="match status" value="1"/>
</dbReference>
<evidence type="ECO:0000313" key="5">
    <source>
        <dbReference type="Proteomes" id="UP000005561"/>
    </source>
</evidence>
<dbReference type="EMBL" id="ACCL02000009">
    <property type="protein sequence ID" value="EET60792.1"/>
    <property type="molecule type" value="Genomic_DNA"/>
</dbReference>
<dbReference type="STRING" id="168384.SAMN05660368_02329"/>
<comment type="caution">
    <text evidence="4">The sequence shown here is derived from an EMBL/GenBank/DDBJ whole genome shotgun (WGS) entry which is preliminary data.</text>
</comment>
<dbReference type="Pfam" id="PF01408">
    <property type="entry name" value="GFO_IDH_MocA"/>
    <property type="match status" value="1"/>
</dbReference>
<feature type="domain" description="Gfo/Idh/MocA-like oxidoreductase C-terminal" evidence="3">
    <location>
        <begin position="169"/>
        <end position="400"/>
    </location>
</feature>
<dbReference type="eggNOG" id="COG0673">
    <property type="taxonomic scope" value="Bacteria"/>
</dbReference>
<dbReference type="InterPro" id="IPR000683">
    <property type="entry name" value="Gfo/Idh/MocA-like_OxRdtase_N"/>
</dbReference>
<accession>C6LF53</accession>
<evidence type="ECO:0000313" key="4">
    <source>
        <dbReference type="EMBL" id="EET60792.1"/>
    </source>
</evidence>
<dbReference type="GO" id="GO:0000166">
    <property type="term" value="F:nucleotide binding"/>
    <property type="evidence" value="ECO:0007669"/>
    <property type="project" value="InterPro"/>
</dbReference>
<dbReference type="InterPro" id="IPR051450">
    <property type="entry name" value="Gfo/Idh/MocA_Oxidoreductases"/>
</dbReference>
<dbReference type="PANTHER" id="PTHR43377:SF1">
    <property type="entry name" value="BILIVERDIN REDUCTASE A"/>
    <property type="match status" value="1"/>
</dbReference>
<evidence type="ECO:0000256" key="1">
    <source>
        <dbReference type="ARBA" id="ARBA00010928"/>
    </source>
</evidence>